<dbReference type="AlphaFoldDB" id="A0A8J3EHR7"/>
<proteinExistence type="inferred from homology"/>
<evidence type="ECO:0000256" key="2">
    <source>
        <dbReference type="ARBA" id="ARBA00008564"/>
    </source>
</evidence>
<dbReference type="Pfam" id="PF02361">
    <property type="entry name" value="CbiQ"/>
    <property type="match status" value="1"/>
</dbReference>
<accession>A0A8J3EHR7</accession>
<comment type="subcellular location">
    <subcellularLocation>
        <location evidence="1">Membrane</location>
        <topology evidence="1">Multi-pass membrane protein</topology>
    </subcellularLocation>
</comment>
<keyword evidence="3 6" id="KW-0812">Transmembrane</keyword>
<keyword evidence="4 6" id="KW-1133">Transmembrane helix</keyword>
<gene>
    <name evidence="7" type="ORF">GCM10011415_38420</name>
</gene>
<feature type="transmembrane region" description="Helical" evidence="6">
    <location>
        <begin position="134"/>
        <end position="154"/>
    </location>
</feature>
<feature type="transmembrane region" description="Helical" evidence="6">
    <location>
        <begin position="94"/>
        <end position="114"/>
    </location>
</feature>
<evidence type="ECO:0000313" key="7">
    <source>
        <dbReference type="EMBL" id="GGG84633.1"/>
    </source>
</evidence>
<evidence type="ECO:0000313" key="8">
    <source>
        <dbReference type="Proteomes" id="UP000617145"/>
    </source>
</evidence>
<sequence length="208" mass="22440">MLTLLYPSESWLHRVPAGPKLTALPLLSVALLAFDSVAVSAGAGLAVGVLALSCGRGFALRALASLKPVAIFVVLVLAWGWIDGTLENGLRIALRLLTLVGAALLVTMSTRFDAMMEAVARPLRRLKIVDAARLAFVAMLVLRFVPAMIARLGALQDSWRARSSRRAGWRLVMPFMIGALDDADHVTDAIRARGGMPTDRAREDDTQR</sequence>
<reference evidence="7" key="2">
    <citation type="submission" date="2020-09" db="EMBL/GenBank/DDBJ databases">
        <authorList>
            <person name="Sun Q."/>
            <person name="Zhou Y."/>
        </authorList>
    </citation>
    <scope>NUCLEOTIDE SEQUENCE</scope>
    <source>
        <strain evidence="7">CGMCC 1.15762</strain>
    </source>
</reference>
<name>A0A8J3EHR7_9RHOB</name>
<dbReference type="EMBL" id="BMJV01000010">
    <property type="protein sequence ID" value="GGG84633.1"/>
    <property type="molecule type" value="Genomic_DNA"/>
</dbReference>
<dbReference type="CDD" id="cd16914">
    <property type="entry name" value="EcfT"/>
    <property type="match status" value="1"/>
</dbReference>
<dbReference type="RefSeq" id="WP_188791908.1">
    <property type="nucleotide sequence ID" value="NZ_BMJV01000010.1"/>
</dbReference>
<comment type="caution">
    <text evidence="7">The sequence shown here is derived from an EMBL/GenBank/DDBJ whole genome shotgun (WGS) entry which is preliminary data.</text>
</comment>
<evidence type="ECO:0000256" key="6">
    <source>
        <dbReference type="SAM" id="Phobius"/>
    </source>
</evidence>
<evidence type="ECO:0000256" key="4">
    <source>
        <dbReference type="ARBA" id="ARBA00022989"/>
    </source>
</evidence>
<dbReference type="InterPro" id="IPR003339">
    <property type="entry name" value="ABC/ECF_trnsptr_transmembrane"/>
</dbReference>
<dbReference type="GO" id="GO:0005886">
    <property type="term" value="C:plasma membrane"/>
    <property type="evidence" value="ECO:0007669"/>
    <property type="project" value="UniProtKB-ARBA"/>
</dbReference>
<evidence type="ECO:0000256" key="3">
    <source>
        <dbReference type="ARBA" id="ARBA00022692"/>
    </source>
</evidence>
<reference evidence="7" key="1">
    <citation type="journal article" date="2014" name="Int. J. Syst. Evol. Microbiol.">
        <title>Complete genome sequence of Corynebacterium casei LMG S-19264T (=DSM 44701T), isolated from a smear-ripened cheese.</title>
        <authorList>
            <consortium name="US DOE Joint Genome Institute (JGI-PGF)"/>
            <person name="Walter F."/>
            <person name="Albersmeier A."/>
            <person name="Kalinowski J."/>
            <person name="Ruckert C."/>
        </authorList>
    </citation>
    <scope>NUCLEOTIDE SEQUENCE</scope>
    <source>
        <strain evidence="7">CGMCC 1.15762</strain>
    </source>
</reference>
<keyword evidence="8" id="KW-1185">Reference proteome</keyword>
<feature type="transmembrane region" description="Helical" evidence="6">
    <location>
        <begin position="64"/>
        <end position="82"/>
    </location>
</feature>
<keyword evidence="5 6" id="KW-0472">Membrane</keyword>
<dbReference type="Proteomes" id="UP000617145">
    <property type="component" value="Unassembled WGS sequence"/>
</dbReference>
<feature type="transmembrane region" description="Helical" evidence="6">
    <location>
        <begin position="26"/>
        <end position="52"/>
    </location>
</feature>
<evidence type="ECO:0000256" key="5">
    <source>
        <dbReference type="ARBA" id="ARBA00023136"/>
    </source>
</evidence>
<comment type="similarity">
    <text evidence="2">Belongs to the CbiQ family.</text>
</comment>
<protein>
    <submittedName>
        <fullName evidence="7">ABC transporter permease</fullName>
    </submittedName>
</protein>
<organism evidence="7 8">
    <name type="scientific">Salipiger pallidus</name>
    <dbReference type="NCBI Taxonomy" id="1775170"/>
    <lineage>
        <taxon>Bacteria</taxon>
        <taxon>Pseudomonadati</taxon>
        <taxon>Pseudomonadota</taxon>
        <taxon>Alphaproteobacteria</taxon>
        <taxon>Rhodobacterales</taxon>
        <taxon>Roseobacteraceae</taxon>
        <taxon>Salipiger</taxon>
    </lineage>
</organism>
<evidence type="ECO:0000256" key="1">
    <source>
        <dbReference type="ARBA" id="ARBA00004141"/>
    </source>
</evidence>